<dbReference type="STRING" id="1123397.SAMN05660831_00779"/>
<evidence type="ECO:0000313" key="15">
    <source>
        <dbReference type="EMBL" id="SFD08887.1"/>
    </source>
</evidence>
<keyword evidence="8 11" id="KW-0472">Membrane</keyword>
<dbReference type="FunFam" id="1.10.220.30:FF:000001">
    <property type="entry name" value="Flagellar motor switch protein FliG"/>
    <property type="match status" value="1"/>
</dbReference>
<dbReference type="Proteomes" id="UP000198611">
    <property type="component" value="Unassembled WGS sequence"/>
</dbReference>
<keyword evidence="16" id="KW-1185">Reference proteome</keyword>
<reference evidence="15 16" key="1">
    <citation type="submission" date="2016-10" db="EMBL/GenBank/DDBJ databases">
        <authorList>
            <person name="de Groot N.N."/>
        </authorList>
    </citation>
    <scope>NUCLEOTIDE SEQUENCE [LARGE SCALE GENOMIC DNA]</scope>
    <source>
        <strain evidence="15 16">HL3</strain>
    </source>
</reference>
<evidence type="ECO:0000259" key="13">
    <source>
        <dbReference type="Pfam" id="PF14841"/>
    </source>
</evidence>
<organism evidence="15 16">
    <name type="scientific">Thiohalospira halophila DSM 15071</name>
    <dbReference type="NCBI Taxonomy" id="1123397"/>
    <lineage>
        <taxon>Bacteria</taxon>
        <taxon>Pseudomonadati</taxon>
        <taxon>Pseudomonadota</taxon>
        <taxon>Gammaproteobacteria</taxon>
        <taxon>Thiohalospirales</taxon>
        <taxon>Thiohalospiraceae</taxon>
        <taxon>Thiohalospira</taxon>
    </lineage>
</organism>
<accession>A0A1I1PGH4</accession>
<dbReference type="InterPro" id="IPR028263">
    <property type="entry name" value="FliG_N"/>
</dbReference>
<comment type="function">
    <text evidence="10 11">FliG is one of three proteins (FliG, FliN, FliM) that forms the rotor-mounted switch complex (C ring), located at the base of the basal body. This complex interacts with the CheY and CheZ chemotaxis proteins, in addition to contacting components of the motor that determine the direction of flagellar rotation.</text>
</comment>
<protein>
    <recommendedName>
        <fullName evidence="4 11">Flagellar motor switch protein FliG</fullName>
    </recommendedName>
</protein>
<feature type="domain" description="Flagellar motor switch protein FliG middle" evidence="13">
    <location>
        <begin position="133"/>
        <end position="205"/>
    </location>
</feature>
<keyword evidence="6 11" id="KW-0145">Chemotaxis</keyword>
<sequence length="352" mass="38264">MAEAAADQQQEAKAELPNKKKALSGVERAAVLLLSLGEQDAAEVMKHLGPKEVQGLGQTMAQLGGITREQVSDVLSEFVETVDSQTALGVEADDYIRNVLTKALGEDKADSLVDRILLGKGSKGLESLRWMEPRAVAEMIRVEHPQIIAIVLSFLEDDQSAEVLSMLPEQVRTDVTLRIATLDGIQPNALHELDEIFERQFAGGNTSNLKSANMGGIKKAADILNFVDSNVETGVLDNINDVDPELSQNIQDLMFVFDNLADIDDRSIQALLREVPSDTLITALKGSEDAVKDKVFKNMSKRAGEMLKDDLEAKGPVRLSDVEEAQKEILGIARRMAEAGDITLGGKGDQYV</sequence>
<keyword evidence="15" id="KW-0966">Cell projection</keyword>
<dbReference type="GO" id="GO:0009425">
    <property type="term" value="C:bacterial-type flagellum basal body"/>
    <property type="evidence" value="ECO:0007669"/>
    <property type="project" value="UniProtKB-SubCell"/>
</dbReference>
<keyword evidence="5 11" id="KW-1003">Cell membrane</keyword>
<keyword evidence="11" id="KW-0997">Cell inner membrane</keyword>
<dbReference type="Pfam" id="PF14842">
    <property type="entry name" value="FliG_N"/>
    <property type="match status" value="1"/>
</dbReference>
<keyword evidence="15" id="KW-0969">Cilium</keyword>
<evidence type="ECO:0000313" key="16">
    <source>
        <dbReference type="Proteomes" id="UP000198611"/>
    </source>
</evidence>
<dbReference type="InterPro" id="IPR000090">
    <property type="entry name" value="Flg_Motor_Flig"/>
</dbReference>
<dbReference type="EMBL" id="FOMJ01000001">
    <property type="protein sequence ID" value="SFD08887.1"/>
    <property type="molecule type" value="Genomic_DNA"/>
</dbReference>
<evidence type="ECO:0000256" key="10">
    <source>
        <dbReference type="ARBA" id="ARBA00025598"/>
    </source>
</evidence>
<evidence type="ECO:0000256" key="9">
    <source>
        <dbReference type="ARBA" id="ARBA00023143"/>
    </source>
</evidence>
<dbReference type="GO" id="GO:0071973">
    <property type="term" value="P:bacterial-type flagellum-dependent cell motility"/>
    <property type="evidence" value="ECO:0007669"/>
    <property type="project" value="InterPro"/>
</dbReference>
<keyword evidence="7 11" id="KW-0283">Flagellar rotation</keyword>
<dbReference type="Pfam" id="PF01706">
    <property type="entry name" value="FliG_C"/>
    <property type="match status" value="1"/>
</dbReference>
<dbReference type="Pfam" id="PF14841">
    <property type="entry name" value="FliG_M"/>
    <property type="match status" value="1"/>
</dbReference>
<dbReference type="GO" id="GO:0005886">
    <property type="term" value="C:plasma membrane"/>
    <property type="evidence" value="ECO:0007669"/>
    <property type="project" value="UniProtKB-SubCell"/>
</dbReference>
<proteinExistence type="inferred from homology"/>
<feature type="domain" description="Flagellar motor switch protein FliG C-terminal" evidence="12">
    <location>
        <begin position="238"/>
        <end position="344"/>
    </location>
</feature>
<name>A0A1I1PGH4_9GAMM</name>
<dbReference type="PIRSF" id="PIRSF003161">
    <property type="entry name" value="FliG"/>
    <property type="match status" value="1"/>
</dbReference>
<dbReference type="SUPFAM" id="SSF48029">
    <property type="entry name" value="FliG"/>
    <property type="match status" value="2"/>
</dbReference>
<dbReference type="OrthoDB" id="9780302at2"/>
<evidence type="ECO:0000256" key="3">
    <source>
        <dbReference type="ARBA" id="ARBA00010299"/>
    </source>
</evidence>
<evidence type="ECO:0000259" key="12">
    <source>
        <dbReference type="Pfam" id="PF01706"/>
    </source>
</evidence>
<dbReference type="GO" id="GO:0006935">
    <property type="term" value="P:chemotaxis"/>
    <property type="evidence" value="ECO:0007669"/>
    <property type="project" value="UniProtKB-KW"/>
</dbReference>
<comment type="subcellular location">
    <subcellularLocation>
        <location evidence="1 11">Bacterial flagellum basal body</location>
    </subcellularLocation>
    <subcellularLocation>
        <location evidence="2 11">Cell inner membrane</location>
        <topology evidence="2 11">Peripheral membrane protein</topology>
        <orientation evidence="2 11">Cytoplasmic side</orientation>
    </subcellularLocation>
</comment>
<dbReference type="RefSeq" id="WP_093427403.1">
    <property type="nucleotide sequence ID" value="NZ_FOMJ01000001.1"/>
</dbReference>
<evidence type="ECO:0000256" key="2">
    <source>
        <dbReference type="ARBA" id="ARBA00004515"/>
    </source>
</evidence>
<dbReference type="GO" id="GO:0003774">
    <property type="term" value="F:cytoskeletal motor activity"/>
    <property type="evidence" value="ECO:0007669"/>
    <property type="project" value="InterPro"/>
</dbReference>
<feature type="domain" description="Flagellar motor switch protein FliG N-terminal" evidence="14">
    <location>
        <begin position="23"/>
        <end position="123"/>
    </location>
</feature>
<keyword evidence="9 11" id="KW-0975">Bacterial flagellum</keyword>
<evidence type="ECO:0000256" key="1">
    <source>
        <dbReference type="ARBA" id="ARBA00004117"/>
    </source>
</evidence>
<comment type="similarity">
    <text evidence="3 11">Belongs to the FliG family.</text>
</comment>
<evidence type="ECO:0000256" key="7">
    <source>
        <dbReference type="ARBA" id="ARBA00022779"/>
    </source>
</evidence>
<evidence type="ECO:0000259" key="14">
    <source>
        <dbReference type="Pfam" id="PF14842"/>
    </source>
</evidence>
<dbReference type="InterPro" id="IPR032779">
    <property type="entry name" value="FliG_M"/>
</dbReference>
<dbReference type="PANTHER" id="PTHR30534">
    <property type="entry name" value="FLAGELLAR MOTOR SWITCH PROTEIN FLIG"/>
    <property type="match status" value="1"/>
</dbReference>
<dbReference type="PANTHER" id="PTHR30534:SF0">
    <property type="entry name" value="FLAGELLAR MOTOR SWITCH PROTEIN FLIG"/>
    <property type="match status" value="1"/>
</dbReference>
<evidence type="ECO:0000256" key="6">
    <source>
        <dbReference type="ARBA" id="ARBA00022500"/>
    </source>
</evidence>
<evidence type="ECO:0000256" key="4">
    <source>
        <dbReference type="ARBA" id="ARBA00021870"/>
    </source>
</evidence>
<dbReference type="InterPro" id="IPR011002">
    <property type="entry name" value="FliG_a-hlx"/>
</dbReference>
<evidence type="ECO:0000256" key="11">
    <source>
        <dbReference type="PIRNR" id="PIRNR003161"/>
    </source>
</evidence>
<gene>
    <name evidence="15" type="ORF">SAMN05660831_00779</name>
</gene>
<evidence type="ECO:0000256" key="8">
    <source>
        <dbReference type="ARBA" id="ARBA00023136"/>
    </source>
</evidence>
<dbReference type="NCBIfam" id="TIGR00207">
    <property type="entry name" value="fliG"/>
    <property type="match status" value="1"/>
</dbReference>
<dbReference type="PRINTS" id="PR00954">
    <property type="entry name" value="FLGMOTORFLIG"/>
</dbReference>
<dbReference type="Gene3D" id="1.10.220.30">
    <property type="match status" value="3"/>
</dbReference>
<keyword evidence="15" id="KW-0282">Flagellum</keyword>
<evidence type="ECO:0000256" key="5">
    <source>
        <dbReference type="ARBA" id="ARBA00022475"/>
    </source>
</evidence>
<dbReference type="InterPro" id="IPR023087">
    <property type="entry name" value="Flg_Motor_Flig_C"/>
</dbReference>
<dbReference type="AlphaFoldDB" id="A0A1I1PGH4"/>